<organism evidence="1 2">
    <name type="scientific">Streptomyces glaucosporus</name>
    <dbReference type="NCBI Taxonomy" id="284044"/>
    <lineage>
        <taxon>Bacteria</taxon>
        <taxon>Bacillati</taxon>
        <taxon>Actinomycetota</taxon>
        <taxon>Actinomycetes</taxon>
        <taxon>Kitasatosporales</taxon>
        <taxon>Streptomycetaceae</taxon>
        <taxon>Streptomyces</taxon>
    </lineage>
</organism>
<name>A0ABN3HXH6_9ACTN</name>
<evidence type="ECO:0000313" key="1">
    <source>
        <dbReference type="EMBL" id="GAA2389142.1"/>
    </source>
</evidence>
<comment type="caution">
    <text evidence="1">The sequence shown here is derived from an EMBL/GenBank/DDBJ whole genome shotgun (WGS) entry which is preliminary data.</text>
</comment>
<sequence length="70" mass="8156">MSENSDGFVCGRCGSRESYLNGIGKGLRCAPCKREYARRRYWAQAEAEKARCRKWWAANRAKNRNEKEKP</sequence>
<gene>
    <name evidence="1" type="ORF">GCM10010420_10840</name>
</gene>
<accession>A0ABN3HXH6</accession>
<reference evidence="1 2" key="1">
    <citation type="journal article" date="2019" name="Int. J. Syst. Evol. Microbiol.">
        <title>The Global Catalogue of Microorganisms (GCM) 10K type strain sequencing project: providing services to taxonomists for standard genome sequencing and annotation.</title>
        <authorList>
            <consortium name="The Broad Institute Genomics Platform"/>
            <consortium name="The Broad Institute Genome Sequencing Center for Infectious Disease"/>
            <person name="Wu L."/>
            <person name="Ma J."/>
        </authorList>
    </citation>
    <scope>NUCLEOTIDE SEQUENCE [LARGE SCALE GENOMIC DNA]</scope>
    <source>
        <strain evidence="1 2">JCM 6921</strain>
    </source>
</reference>
<dbReference type="RefSeq" id="WP_344629684.1">
    <property type="nucleotide sequence ID" value="NZ_BAAATJ010000003.1"/>
</dbReference>
<dbReference type="EMBL" id="BAAATJ010000003">
    <property type="protein sequence ID" value="GAA2389142.1"/>
    <property type="molecule type" value="Genomic_DNA"/>
</dbReference>
<keyword evidence="2" id="KW-1185">Reference proteome</keyword>
<dbReference type="Proteomes" id="UP001500058">
    <property type="component" value="Unassembled WGS sequence"/>
</dbReference>
<evidence type="ECO:0000313" key="2">
    <source>
        <dbReference type="Proteomes" id="UP001500058"/>
    </source>
</evidence>
<proteinExistence type="predicted"/>
<protein>
    <submittedName>
        <fullName evidence="1">Uncharacterized protein</fullName>
    </submittedName>
</protein>